<dbReference type="KEGG" id="pbl:PAAG_11609"/>
<dbReference type="EMBL" id="KN293998">
    <property type="protein sequence ID" value="KGQ01627.1"/>
    <property type="molecule type" value="Genomic_DNA"/>
</dbReference>
<reference evidence="1 2" key="1">
    <citation type="journal article" date="2011" name="PLoS Genet.">
        <title>Comparative genomic analysis of human fungal pathogens causing paracoccidioidomycosis.</title>
        <authorList>
            <person name="Desjardins C.A."/>
            <person name="Champion M.D."/>
            <person name="Holder J.W."/>
            <person name="Muszewska A."/>
            <person name="Goldberg J."/>
            <person name="Bailao A.M."/>
            <person name="Brigido M.M."/>
            <person name="Ferreira M.E."/>
            <person name="Garcia A.M."/>
            <person name="Grynberg M."/>
            <person name="Gujja S."/>
            <person name="Heiman D.I."/>
            <person name="Henn M.R."/>
            <person name="Kodira C.D."/>
            <person name="Leon-Narvaez H."/>
            <person name="Longo L.V."/>
            <person name="Ma L.J."/>
            <person name="Malavazi I."/>
            <person name="Matsuo A.L."/>
            <person name="Morais F.V."/>
            <person name="Pereira M."/>
            <person name="Rodriguez-Brito S."/>
            <person name="Sakthikumar S."/>
            <person name="Salem-Izacc S.M."/>
            <person name="Sykes S.M."/>
            <person name="Teixeira M.M."/>
            <person name="Vallejo M.C."/>
            <person name="Walter M.E."/>
            <person name="Yandava C."/>
            <person name="Young S."/>
            <person name="Zeng Q."/>
            <person name="Zucker J."/>
            <person name="Felipe M.S."/>
            <person name="Goldman G.H."/>
            <person name="Haas B.J."/>
            <person name="McEwen J.G."/>
            <person name="Nino-Vega G."/>
            <person name="Puccia R."/>
            <person name="San-Blas G."/>
            <person name="Soares C.M."/>
            <person name="Birren B.W."/>
            <person name="Cuomo C.A."/>
        </authorList>
    </citation>
    <scope>NUCLEOTIDE SEQUENCE [LARGE SCALE GENOMIC DNA]</scope>
    <source>
        <strain evidence="2">ATCC MYA-826 / Pb01</strain>
    </source>
</reference>
<dbReference type="HOGENOM" id="CLU_2469708_0_0_1"/>
<accession>A0A0A2V5M4</accession>
<name>A0A0A2V5M4_PARBA</name>
<evidence type="ECO:0000313" key="2">
    <source>
        <dbReference type="Proteomes" id="UP000002059"/>
    </source>
</evidence>
<organism evidence="1 2">
    <name type="scientific">Paracoccidioides lutzii (strain ATCC MYA-826 / Pb01)</name>
    <name type="common">Paracoccidioides brasiliensis</name>
    <dbReference type="NCBI Taxonomy" id="502779"/>
    <lineage>
        <taxon>Eukaryota</taxon>
        <taxon>Fungi</taxon>
        <taxon>Dikarya</taxon>
        <taxon>Ascomycota</taxon>
        <taxon>Pezizomycotina</taxon>
        <taxon>Eurotiomycetes</taxon>
        <taxon>Eurotiomycetidae</taxon>
        <taxon>Onygenales</taxon>
        <taxon>Ajellomycetaceae</taxon>
        <taxon>Paracoccidioides</taxon>
    </lineage>
</organism>
<evidence type="ECO:0000313" key="1">
    <source>
        <dbReference type="EMBL" id="KGQ01627.1"/>
    </source>
</evidence>
<dbReference type="RefSeq" id="XP_015703137.1">
    <property type="nucleotide sequence ID" value="XM_015847228.1"/>
</dbReference>
<dbReference type="AlphaFoldDB" id="A0A0A2V5M4"/>
<protein>
    <submittedName>
        <fullName evidence="1">Uncharacterized protein</fullName>
    </submittedName>
</protein>
<dbReference type="GeneID" id="26970547"/>
<keyword evidence="2" id="KW-1185">Reference proteome</keyword>
<proteinExistence type="predicted"/>
<gene>
    <name evidence="1" type="ORF">PAAG_11609</name>
</gene>
<dbReference type="Proteomes" id="UP000002059">
    <property type="component" value="Partially assembled WGS sequence"/>
</dbReference>
<dbReference type="VEuPathDB" id="FungiDB:PAAG_11609"/>
<sequence length="88" mass="9426">MDMISKVPITLIQTDMPISGPKAGEVKWTFGIAPPPEGADTNPGICMATIHAVLGSRKPNTQDTSLCAKIRMPTMSPSKDLKTFTVIQ</sequence>